<evidence type="ECO:0000313" key="2">
    <source>
        <dbReference type="Proteomes" id="UP001359559"/>
    </source>
</evidence>
<dbReference type="Gene3D" id="3.40.50.1000">
    <property type="entry name" value="HAD superfamily/HAD-like"/>
    <property type="match status" value="1"/>
</dbReference>
<gene>
    <name evidence="1" type="ORF">RJT34_13470</name>
</gene>
<dbReference type="PANTHER" id="PTHR17901:SF14">
    <property type="entry name" value="MAGNESIUM-DEPENDENT PHOSPHATASE 1"/>
    <property type="match status" value="1"/>
</dbReference>
<organism evidence="1 2">
    <name type="scientific">Clitoria ternatea</name>
    <name type="common">Butterfly pea</name>
    <dbReference type="NCBI Taxonomy" id="43366"/>
    <lineage>
        <taxon>Eukaryota</taxon>
        <taxon>Viridiplantae</taxon>
        <taxon>Streptophyta</taxon>
        <taxon>Embryophyta</taxon>
        <taxon>Tracheophyta</taxon>
        <taxon>Spermatophyta</taxon>
        <taxon>Magnoliopsida</taxon>
        <taxon>eudicotyledons</taxon>
        <taxon>Gunneridae</taxon>
        <taxon>Pentapetalae</taxon>
        <taxon>rosids</taxon>
        <taxon>fabids</taxon>
        <taxon>Fabales</taxon>
        <taxon>Fabaceae</taxon>
        <taxon>Papilionoideae</taxon>
        <taxon>50 kb inversion clade</taxon>
        <taxon>NPAAA clade</taxon>
        <taxon>indigoferoid/millettioid clade</taxon>
        <taxon>Phaseoleae</taxon>
        <taxon>Clitoria</taxon>
    </lineage>
</organism>
<dbReference type="NCBIfam" id="TIGR01681">
    <property type="entry name" value="HAD-SF-IIIC"/>
    <property type="match status" value="1"/>
</dbReference>
<keyword evidence="2" id="KW-1185">Reference proteome</keyword>
<reference evidence="1 2" key="1">
    <citation type="submission" date="2024-01" db="EMBL/GenBank/DDBJ databases">
        <title>The genomes of 5 underutilized Papilionoideae crops provide insights into root nodulation and disease resistance.</title>
        <authorList>
            <person name="Yuan L."/>
        </authorList>
    </citation>
    <scope>NUCLEOTIDE SEQUENCE [LARGE SCALE GENOMIC DNA]</scope>
    <source>
        <strain evidence="1">LY-2023</strain>
        <tissue evidence="1">Leaf</tissue>
    </source>
</reference>
<dbReference type="EMBL" id="JAYKXN010000003">
    <property type="protein sequence ID" value="KAK7302578.1"/>
    <property type="molecule type" value="Genomic_DNA"/>
</dbReference>
<dbReference type="SFLD" id="SFLDG01129">
    <property type="entry name" value="C1.5:_HAD__Beta-PGM__Phosphata"/>
    <property type="match status" value="1"/>
</dbReference>
<dbReference type="AlphaFoldDB" id="A0AAN9JR64"/>
<proteinExistence type="predicted"/>
<dbReference type="SFLD" id="SFLDS00003">
    <property type="entry name" value="Haloacid_Dehalogenase"/>
    <property type="match status" value="1"/>
</dbReference>
<dbReference type="InterPro" id="IPR036412">
    <property type="entry name" value="HAD-like_sf"/>
</dbReference>
<dbReference type="SUPFAM" id="SSF56784">
    <property type="entry name" value="HAD-like"/>
    <property type="match status" value="1"/>
</dbReference>
<dbReference type="PANTHER" id="PTHR17901">
    <property type="entry name" value="MAGNESIUM-DEPENDENT PHOSPHATASE 1 MDP1"/>
    <property type="match status" value="1"/>
</dbReference>
<dbReference type="Pfam" id="PF12689">
    <property type="entry name" value="Acid_PPase"/>
    <property type="match status" value="1"/>
</dbReference>
<comment type="caution">
    <text evidence="1">The sequence shown here is derived from an EMBL/GenBank/DDBJ whole genome shotgun (WGS) entry which is preliminary data.</text>
</comment>
<sequence length="227" mass="25920">MRSESFGGIRPRMVDLFAHRAMEVFWRERERERKMGETTEKVKGEALQIIGGFEVLPKLVVFDLDYTLWPFYCECRSKREIPSLYPHAKGILLALKEKGVDLAIASRSPTSDIATSFLNKLGLTPMFVTQEIYSSWTHKTDHFQRIHSRTTVPFNSMLFFDDENRNIQAVSKMGVTSIFVGNGVNLGSLSEGLAQFSRNWNASQKNKQKWLSKYSNKSESNTSNHAA</sequence>
<dbReference type="InterPro" id="IPR010033">
    <property type="entry name" value="HAD_SF_ppase_IIIC"/>
</dbReference>
<dbReference type="InterPro" id="IPR010036">
    <property type="entry name" value="MDP_1_eu_arc"/>
</dbReference>
<dbReference type="CDD" id="cd07501">
    <property type="entry name" value="HAD_MDP-1_like"/>
    <property type="match status" value="1"/>
</dbReference>
<dbReference type="FunFam" id="3.40.50.1000:FF:000120">
    <property type="entry name" value="Magnesium-dependent phosphatase 1"/>
    <property type="match status" value="1"/>
</dbReference>
<dbReference type="SFLD" id="SFLDG01131">
    <property type="entry name" value="C1.5.2:_MDP_Like"/>
    <property type="match status" value="1"/>
</dbReference>
<dbReference type="InterPro" id="IPR023214">
    <property type="entry name" value="HAD_sf"/>
</dbReference>
<accession>A0AAN9JR64</accession>
<dbReference type="InterPro" id="IPR035679">
    <property type="entry name" value="MDP-1_euk"/>
</dbReference>
<evidence type="ECO:0008006" key="3">
    <source>
        <dbReference type="Google" id="ProtNLM"/>
    </source>
</evidence>
<name>A0AAN9JR64_CLITE</name>
<dbReference type="GO" id="GO:0003993">
    <property type="term" value="F:acid phosphatase activity"/>
    <property type="evidence" value="ECO:0007669"/>
    <property type="project" value="TreeGrafter"/>
</dbReference>
<protein>
    <recommendedName>
        <fullName evidence="3">Magnesium-dependent phosphatase</fullName>
    </recommendedName>
</protein>
<dbReference type="Proteomes" id="UP001359559">
    <property type="component" value="Unassembled WGS sequence"/>
</dbReference>
<evidence type="ECO:0000313" key="1">
    <source>
        <dbReference type="EMBL" id="KAK7302578.1"/>
    </source>
</evidence>